<gene>
    <name evidence="2" type="ORF">CZ674_04900</name>
</gene>
<evidence type="ECO:0000313" key="2">
    <source>
        <dbReference type="EMBL" id="SJM56347.1"/>
    </source>
</evidence>
<reference evidence="2 3" key="1">
    <citation type="submission" date="2017-02" db="EMBL/GenBank/DDBJ databases">
        <authorList>
            <person name="Peterson S.W."/>
        </authorList>
    </citation>
    <scope>NUCLEOTIDE SEQUENCE [LARGE SCALE GENOMIC DNA]</scope>
    <source>
        <strain evidence="2 3">LMG 22410</strain>
    </source>
</reference>
<dbReference type="EMBL" id="FUHU01000026">
    <property type="protein sequence ID" value="SJM56347.1"/>
    <property type="molecule type" value="Genomic_DNA"/>
</dbReference>
<dbReference type="Pfam" id="PF07811">
    <property type="entry name" value="TadE"/>
    <property type="match status" value="1"/>
</dbReference>
<evidence type="ECO:0000313" key="3">
    <source>
        <dbReference type="Proteomes" id="UP000195787"/>
    </source>
</evidence>
<evidence type="ECO:0000259" key="1">
    <source>
        <dbReference type="Pfam" id="PF07811"/>
    </source>
</evidence>
<dbReference type="Proteomes" id="UP000195787">
    <property type="component" value="Unassembled WGS sequence"/>
</dbReference>
<organism evidence="2 3">
    <name type="scientific">Agrococcus casei LMG 22410</name>
    <dbReference type="NCBI Taxonomy" id="1255656"/>
    <lineage>
        <taxon>Bacteria</taxon>
        <taxon>Bacillati</taxon>
        <taxon>Actinomycetota</taxon>
        <taxon>Actinomycetes</taxon>
        <taxon>Micrococcales</taxon>
        <taxon>Microbacteriaceae</taxon>
        <taxon>Agrococcus</taxon>
    </lineage>
</organism>
<accession>A0A1R4FKI0</accession>
<feature type="domain" description="TadE-like" evidence="1">
    <location>
        <begin position="2"/>
        <end position="39"/>
    </location>
</feature>
<protein>
    <submittedName>
        <fullName evidence="2">Putative membrane protein</fullName>
    </submittedName>
</protein>
<name>A0A1R4FKI0_9MICO</name>
<keyword evidence="3" id="KW-1185">Reference proteome</keyword>
<dbReference type="AlphaFoldDB" id="A0A1R4FKI0"/>
<dbReference type="InterPro" id="IPR012495">
    <property type="entry name" value="TadE-like_dom"/>
</dbReference>
<sequence length="114" mass="11914">MEFTLVALLLVLLVVSIVQISLALYVRNVVVDAAGEGARHGALLGGDRQSAIERTEQIITASVSEQYAQQITSEYATVDGIETLVVSVAAPIPVFGLAGIGQVEAEGHGVLELL</sequence>
<proteinExistence type="predicted"/>